<dbReference type="InterPro" id="IPR018727">
    <property type="entry name" value="DUF2267"/>
</dbReference>
<evidence type="ECO:0000313" key="2">
    <source>
        <dbReference type="Proteomes" id="UP000185924"/>
    </source>
</evidence>
<proteinExistence type="predicted"/>
<gene>
    <name evidence="1" type="ORF">SAMN05421545_2615</name>
</gene>
<dbReference type="RefSeq" id="WP_076422415.1">
    <property type="nucleotide sequence ID" value="NZ_FTNM01000003.1"/>
</dbReference>
<dbReference type="InterPro" id="IPR038282">
    <property type="entry name" value="DUF2267_sf"/>
</dbReference>
<protein>
    <submittedName>
        <fullName evidence="1">Uncharacterized conserved protein, DUF2267 family</fullName>
    </submittedName>
</protein>
<reference evidence="2" key="1">
    <citation type="submission" date="2017-01" db="EMBL/GenBank/DDBJ databases">
        <authorList>
            <person name="Varghese N."/>
            <person name="Submissions S."/>
        </authorList>
    </citation>
    <scope>NUCLEOTIDE SEQUENCE [LARGE SCALE GENOMIC DNA]</scope>
    <source>
        <strain evidence="2">DM9</strain>
    </source>
</reference>
<dbReference type="STRING" id="1077936.SAMN05421545_2615"/>
<keyword evidence="2" id="KW-1185">Reference proteome</keyword>
<dbReference type="Pfam" id="PF10025">
    <property type="entry name" value="DUF2267"/>
    <property type="match status" value="1"/>
</dbReference>
<accession>A0A1N6YNE5</accession>
<evidence type="ECO:0000313" key="1">
    <source>
        <dbReference type="EMBL" id="SIR16134.1"/>
    </source>
</evidence>
<sequence length="142" mass="16669">MSMNFENYQKEAKTWLHELCDYLGIEDEMKAARIFRAVLHAIRDRIPAGEAIHLAAQLPIVWKGIYFDGFTLREEPVRIRHEEEWLEFIRSKDAFADMADFPTLEHAHYAFQDVMKFLRSRISEGQYNQVAQALHSELMVPA</sequence>
<dbReference type="Proteomes" id="UP000185924">
    <property type="component" value="Unassembled WGS sequence"/>
</dbReference>
<dbReference type="EMBL" id="FTNM01000003">
    <property type="protein sequence ID" value="SIR16134.1"/>
    <property type="molecule type" value="Genomic_DNA"/>
</dbReference>
<name>A0A1N6YNE5_9BACT</name>
<dbReference type="AlphaFoldDB" id="A0A1N6YNE5"/>
<dbReference type="Gene3D" id="1.10.490.110">
    <property type="entry name" value="Uncharacterized conserved protein DUF2267"/>
    <property type="match status" value="1"/>
</dbReference>
<organism evidence="1 2">
    <name type="scientific">Pontibacter lucknowensis</name>
    <dbReference type="NCBI Taxonomy" id="1077936"/>
    <lineage>
        <taxon>Bacteria</taxon>
        <taxon>Pseudomonadati</taxon>
        <taxon>Bacteroidota</taxon>
        <taxon>Cytophagia</taxon>
        <taxon>Cytophagales</taxon>
        <taxon>Hymenobacteraceae</taxon>
        <taxon>Pontibacter</taxon>
    </lineage>
</organism>